<comment type="caution">
    <text evidence="9">The sequence shown here is derived from an EMBL/GenBank/DDBJ whole genome shotgun (WGS) entry which is preliminary data.</text>
</comment>
<keyword evidence="6 7" id="KW-0472">Membrane</keyword>
<dbReference type="GO" id="GO:0005886">
    <property type="term" value="C:plasma membrane"/>
    <property type="evidence" value="ECO:0007669"/>
    <property type="project" value="UniProtKB-SubCell"/>
</dbReference>
<evidence type="ECO:0000256" key="4">
    <source>
        <dbReference type="ARBA" id="ARBA00022692"/>
    </source>
</evidence>
<dbReference type="InterPro" id="IPR023090">
    <property type="entry name" value="UPF0702_alpha/beta_dom_sf"/>
</dbReference>
<reference evidence="9" key="1">
    <citation type="submission" date="2023-03" db="EMBL/GenBank/DDBJ databases">
        <title>Actinoallomurus iriomotensis NBRC 103684.</title>
        <authorList>
            <person name="Ichikawa N."/>
            <person name="Sato H."/>
            <person name="Tonouchi N."/>
        </authorList>
    </citation>
    <scope>NUCLEOTIDE SEQUENCE</scope>
    <source>
        <strain evidence="9">NBRC 103684</strain>
    </source>
</reference>
<evidence type="ECO:0000256" key="1">
    <source>
        <dbReference type="ARBA" id="ARBA00004651"/>
    </source>
</evidence>
<accession>A0A9W6RX85</accession>
<proteinExistence type="inferred from homology"/>
<gene>
    <name evidence="9" type="ORF">Airi02_012080</name>
</gene>
<protein>
    <submittedName>
        <fullName evidence="9">DUF421 domain-containing protein</fullName>
    </submittedName>
</protein>
<evidence type="ECO:0000256" key="3">
    <source>
        <dbReference type="ARBA" id="ARBA00022475"/>
    </source>
</evidence>
<evidence type="ECO:0000313" key="10">
    <source>
        <dbReference type="Proteomes" id="UP001165074"/>
    </source>
</evidence>
<evidence type="ECO:0000259" key="8">
    <source>
        <dbReference type="Pfam" id="PF04239"/>
    </source>
</evidence>
<comment type="similarity">
    <text evidence="2">Belongs to the UPF0702 family.</text>
</comment>
<name>A0A9W6RX85_9ACTN</name>
<evidence type="ECO:0000256" key="7">
    <source>
        <dbReference type="SAM" id="Phobius"/>
    </source>
</evidence>
<dbReference type="RefSeq" id="WP_285567510.1">
    <property type="nucleotide sequence ID" value="NZ_BSTK01000002.1"/>
</dbReference>
<organism evidence="9 10">
    <name type="scientific">Actinoallomurus iriomotensis</name>
    <dbReference type="NCBI Taxonomy" id="478107"/>
    <lineage>
        <taxon>Bacteria</taxon>
        <taxon>Bacillati</taxon>
        <taxon>Actinomycetota</taxon>
        <taxon>Actinomycetes</taxon>
        <taxon>Streptosporangiales</taxon>
        <taxon>Thermomonosporaceae</taxon>
        <taxon>Actinoallomurus</taxon>
    </lineage>
</organism>
<evidence type="ECO:0000256" key="6">
    <source>
        <dbReference type="ARBA" id="ARBA00023136"/>
    </source>
</evidence>
<feature type="transmembrane region" description="Helical" evidence="7">
    <location>
        <begin position="12"/>
        <end position="29"/>
    </location>
</feature>
<keyword evidence="3" id="KW-1003">Cell membrane</keyword>
<dbReference type="PANTHER" id="PTHR34582">
    <property type="entry name" value="UPF0702 TRANSMEMBRANE PROTEIN YCAP"/>
    <property type="match status" value="1"/>
</dbReference>
<evidence type="ECO:0000256" key="2">
    <source>
        <dbReference type="ARBA" id="ARBA00006448"/>
    </source>
</evidence>
<feature type="domain" description="YetF C-terminal" evidence="8">
    <location>
        <begin position="91"/>
        <end position="157"/>
    </location>
</feature>
<keyword evidence="5 7" id="KW-1133">Transmembrane helix</keyword>
<dbReference type="PANTHER" id="PTHR34582:SF6">
    <property type="entry name" value="UPF0702 TRANSMEMBRANE PROTEIN YCAP"/>
    <property type="match status" value="1"/>
</dbReference>
<keyword evidence="4 7" id="KW-0812">Transmembrane</keyword>
<dbReference type="Pfam" id="PF04239">
    <property type="entry name" value="DUF421"/>
    <property type="match status" value="1"/>
</dbReference>
<keyword evidence="10" id="KW-1185">Reference proteome</keyword>
<comment type="subcellular location">
    <subcellularLocation>
        <location evidence="1">Cell membrane</location>
        <topology evidence="1">Multi-pass membrane protein</topology>
    </subcellularLocation>
</comment>
<evidence type="ECO:0000313" key="9">
    <source>
        <dbReference type="EMBL" id="GLY83278.1"/>
    </source>
</evidence>
<dbReference type="Gene3D" id="3.30.240.20">
    <property type="entry name" value="bsu07140 like domains"/>
    <property type="match status" value="1"/>
</dbReference>
<evidence type="ECO:0000256" key="5">
    <source>
        <dbReference type="ARBA" id="ARBA00022989"/>
    </source>
</evidence>
<sequence length="181" mass="19530">MSWLAGDWTHLGAVAGKAALIYVTALAALRLGERRTLAQWTIVDTVAAVAVGAIVGRTAIASNQSFVTGAVALITLVAMHRLVSGLRARPLFRHLTDHRIRVLVADGKVRRHQLMICGLTESDLLAQLRQRGVFELSRVRFVLYEAKGGLTVVTEVHPAAELPDLVRVGLREAVDVPAGET</sequence>
<dbReference type="InterPro" id="IPR007353">
    <property type="entry name" value="DUF421"/>
</dbReference>
<dbReference type="EMBL" id="BSTK01000002">
    <property type="protein sequence ID" value="GLY83278.1"/>
    <property type="molecule type" value="Genomic_DNA"/>
</dbReference>
<feature type="transmembrane region" description="Helical" evidence="7">
    <location>
        <begin position="41"/>
        <end position="60"/>
    </location>
</feature>
<dbReference type="Proteomes" id="UP001165074">
    <property type="component" value="Unassembled WGS sequence"/>
</dbReference>
<feature type="transmembrane region" description="Helical" evidence="7">
    <location>
        <begin position="66"/>
        <end position="83"/>
    </location>
</feature>
<dbReference type="AlphaFoldDB" id="A0A9W6RX85"/>